<keyword evidence="1" id="KW-0378">Hydrolase</keyword>
<dbReference type="RefSeq" id="WP_089276300.1">
    <property type="nucleotide sequence ID" value="NZ_FZON01000003.1"/>
</dbReference>
<evidence type="ECO:0000313" key="1">
    <source>
        <dbReference type="EMBL" id="SNS07346.1"/>
    </source>
</evidence>
<dbReference type="AlphaFoldDB" id="A0A239BHR0"/>
<dbReference type="InterPro" id="IPR012337">
    <property type="entry name" value="RNaseH-like_sf"/>
</dbReference>
<dbReference type="GO" id="GO:0004527">
    <property type="term" value="F:exonuclease activity"/>
    <property type="evidence" value="ECO:0007669"/>
    <property type="project" value="UniProtKB-KW"/>
</dbReference>
<dbReference type="Proteomes" id="UP000198440">
    <property type="component" value="Unassembled WGS sequence"/>
</dbReference>
<gene>
    <name evidence="1" type="ORF">SAMN04488078_1003130</name>
</gene>
<dbReference type="SUPFAM" id="SSF53098">
    <property type="entry name" value="Ribonuclease H-like"/>
    <property type="match status" value="1"/>
</dbReference>
<name>A0A239BHR0_9RHOB</name>
<dbReference type="InterPro" id="IPR036397">
    <property type="entry name" value="RNaseH_sf"/>
</dbReference>
<organism evidence="1 2">
    <name type="scientific">Antarctobacter heliothermus</name>
    <dbReference type="NCBI Taxonomy" id="74033"/>
    <lineage>
        <taxon>Bacteria</taxon>
        <taxon>Pseudomonadati</taxon>
        <taxon>Pseudomonadota</taxon>
        <taxon>Alphaproteobacteria</taxon>
        <taxon>Rhodobacterales</taxon>
        <taxon>Roseobacteraceae</taxon>
        <taxon>Antarctobacter</taxon>
    </lineage>
</organism>
<proteinExistence type="predicted"/>
<reference evidence="1 2" key="1">
    <citation type="submission" date="2017-06" db="EMBL/GenBank/DDBJ databases">
        <authorList>
            <person name="Kim H.J."/>
            <person name="Triplett B.A."/>
        </authorList>
    </citation>
    <scope>NUCLEOTIDE SEQUENCE [LARGE SCALE GENOMIC DNA]</scope>
    <source>
        <strain evidence="1 2">DSM 11445</strain>
    </source>
</reference>
<accession>A0A239BHR0</accession>
<keyword evidence="1" id="KW-0540">Nuclease</keyword>
<evidence type="ECO:0000313" key="2">
    <source>
        <dbReference type="Proteomes" id="UP000198440"/>
    </source>
</evidence>
<dbReference type="EMBL" id="FZON01000003">
    <property type="protein sequence ID" value="SNS07346.1"/>
    <property type="molecule type" value="Genomic_DNA"/>
</dbReference>
<protein>
    <submittedName>
        <fullName evidence="1">Exonuclease</fullName>
    </submittedName>
</protein>
<dbReference type="GO" id="GO:0003676">
    <property type="term" value="F:nucleic acid binding"/>
    <property type="evidence" value="ECO:0007669"/>
    <property type="project" value="InterPro"/>
</dbReference>
<sequence length="172" mass="19258">MTNFLSEVFFLDLEASSLAPNGWPIEIGLTWIDELDELVTWSSLIRPHPSWSTTAWCAEAEAIHRLTQAYLGIARPAEEVAAEANAMIADRLMISDGRKADARWLDQLLATAEHARGLPILDFDATAMRRFEGDALDALYTSPTRRRAPHRAGPDSRRLARAWMRTRSRVGG</sequence>
<dbReference type="Gene3D" id="3.30.420.10">
    <property type="entry name" value="Ribonuclease H-like superfamily/Ribonuclease H"/>
    <property type="match status" value="1"/>
</dbReference>
<dbReference type="OrthoDB" id="5705783at2"/>
<keyword evidence="1" id="KW-0269">Exonuclease</keyword>